<sequence>MGRTTWVFGDQLNRRIGALADADPDHDTILLVESRALLDAAKHRQRGHMVLTAMRRFADELADAGFTVDVRRAATLADGLEAHRAQRRPDEVVATEPLSWDARRRLDDLDVAQVRSDQFLCHEADFAEWAGGRGDKRLLMEDFYRWQRRRLGYLMDGDDPVGGVWNLDSENREPPPKGDDRAEGWPQPVTSRLDDVDEEALADLGDAAFGAPPDGWWPTTRRQALARLRHVVREVLPRFGPHEDAMLTDCPQMAHSLLSAPLNIGLLLPGEVADAAEEAYRAGDVPLASAEGFIRQVIGWREYVWGLYWLWMPDYRDVNALQARRPLPPAFRTAETDMACLRTALEGVRDHGWVHHIQRLMVLANLSTLAGTDPKEVVRWMTDSFVDGQEWVMLPNVLGMGLHADGGRMATKPYVSGGAYINRMSDHCRGCRFDPKARTGDDACPYTTLYWDFLARHRRRFEGNHRMARPVANLDRLGDLDEVRARADEVRAALEDGTL</sequence>
<proteinExistence type="predicted"/>
<protein>
    <submittedName>
        <fullName evidence="2">Cryptochrome/photolyase family protein</fullName>
    </submittedName>
</protein>
<dbReference type="Gene3D" id="1.10.10.1710">
    <property type="entry name" value="Deoxyribodipyrimidine photolyase-related"/>
    <property type="match status" value="1"/>
</dbReference>
<dbReference type="InterPro" id="IPR014729">
    <property type="entry name" value="Rossmann-like_a/b/a_fold"/>
</dbReference>
<feature type="region of interest" description="Disordered" evidence="1">
    <location>
        <begin position="165"/>
        <end position="187"/>
    </location>
</feature>
<dbReference type="InterPro" id="IPR007357">
    <property type="entry name" value="PhrB-like"/>
</dbReference>
<evidence type="ECO:0000313" key="3">
    <source>
        <dbReference type="Proteomes" id="UP001216390"/>
    </source>
</evidence>
<keyword evidence="3" id="KW-1185">Reference proteome</keyword>
<reference evidence="2" key="1">
    <citation type="submission" date="2023-01" db="EMBL/GenBank/DDBJ databases">
        <title>The diversity of Class Acidimicrobiia in South China Sea sediment environments and the proposal of Iamia marina sp. nov., a novel species of the genus Iamia.</title>
        <authorList>
            <person name="He Y."/>
            <person name="Tian X."/>
        </authorList>
    </citation>
    <scope>NUCLEOTIDE SEQUENCE</scope>
    <source>
        <strain evidence="2">DSM 19957</strain>
    </source>
</reference>
<dbReference type="Gene3D" id="1.25.40.80">
    <property type="match status" value="1"/>
</dbReference>
<dbReference type="Gene3D" id="3.40.50.620">
    <property type="entry name" value="HUPs"/>
    <property type="match status" value="1"/>
</dbReference>
<evidence type="ECO:0000256" key="1">
    <source>
        <dbReference type="SAM" id="MobiDB-lite"/>
    </source>
</evidence>
<dbReference type="RefSeq" id="WP_272736347.1">
    <property type="nucleotide sequence ID" value="NZ_CP116942.1"/>
</dbReference>
<dbReference type="Gene3D" id="1.10.579.10">
    <property type="entry name" value="DNA Cyclobutane Dipyrimidine Photolyase, subunit A, domain 3"/>
    <property type="match status" value="1"/>
</dbReference>
<evidence type="ECO:0000313" key="2">
    <source>
        <dbReference type="EMBL" id="WCO66825.1"/>
    </source>
</evidence>
<dbReference type="InterPro" id="IPR052551">
    <property type="entry name" value="UV-DNA_repair_photolyase"/>
</dbReference>
<dbReference type="PANTHER" id="PTHR38657">
    <property type="entry name" value="SLR1343 PROTEIN"/>
    <property type="match status" value="1"/>
</dbReference>
<dbReference type="SUPFAM" id="SSF48173">
    <property type="entry name" value="Cryptochrome/photolyase FAD-binding domain"/>
    <property type="match status" value="1"/>
</dbReference>
<dbReference type="Proteomes" id="UP001216390">
    <property type="component" value="Chromosome"/>
</dbReference>
<organism evidence="2 3">
    <name type="scientific">Iamia majanohamensis</name>
    <dbReference type="NCBI Taxonomy" id="467976"/>
    <lineage>
        <taxon>Bacteria</taxon>
        <taxon>Bacillati</taxon>
        <taxon>Actinomycetota</taxon>
        <taxon>Acidimicrobiia</taxon>
        <taxon>Acidimicrobiales</taxon>
        <taxon>Iamiaceae</taxon>
        <taxon>Iamia</taxon>
    </lineage>
</organism>
<dbReference type="Pfam" id="PF04244">
    <property type="entry name" value="DPRP"/>
    <property type="match status" value="1"/>
</dbReference>
<feature type="compositionally biased region" description="Basic and acidic residues" evidence="1">
    <location>
        <begin position="169"/>
        <end position="183"/>
    </location>
</feature>
<dbReference type="AlphaFoldDB" id="A0AAE9Y5H9"/>
<dbReference type="PANTHER" id="PTHR38657:SF1">
    <property type="entry name" value="SLR1343 PROTEIN"/>
    <property type="match status" value="1"/>
</dbReference>
<accession>A0AAE9Y5H9</accession>
<dbReference type="EMBL" id="CP116942">
    <property type="protein sequence ID" value="WCO66825.1"/>
    <property type="molecule type" value="Genomic_DNA"/>
</dbReference>
<dbReference type="KEGG" id="ima:PO878_20245"/>
<gene>
    <name evidence="2" type="ORF">PO878_20245</name>
</gene>
<name>A0AAE9Y5H9_9ACTN</name>
<dbReference type="InterPro" id="IPR036134">
    <property type="entry name" value="Crypto/Photolyase_FAD-like_sf"/>
</dbReference>